<reference evidence="7" key="1">
    <citation type="submission" date="2013-08" db="EMBL/GenBank/DDBJ databases">
        <authorList>
            <person name="Mendez C."/>
            <person name="Richter M."/>
            <person name="Ferrer M."/>
            <person name="Sanchez J."/>
        </authorList>
    </citation>
    <scope>NUCLEOTIDE SEQUENCE</scope>
</reference>
<accession>T0YU77</accession>
<evidence type="ECO:0000256" key="1">
    <source>
        <dbReference type="ARBA" id="ARBA00004141"/>
    </source>
</evidence>
<feature type="domain" description="ABC-2 type transporter transmembrane" evidence="6">
    <location>
        <begin position="24"/>
        <end position="239"/>
    </location>
</feature>
<feature type="transmembrane region" description="Helical" evidence="5">
    <location>
        <begin position="176"/>
        <end position="201"/>
    </location>
</feature>
<dbReference type="InterPro" id="IPR052902">
    <property type="entry name" value="ABC-2_transporter"/>
</dbReference>
<reference evidence="7" key="2">
    <citation type="journal article" date="2014" name="ISME J.">
        <title>Microbial stratification in low pH oxic and suboxic macroscopic growths along an acid mine drainage.</title>
        <authorList>
            <person name="Mendez-Garcia C."/>
            <person name="Mesa V."/>
            <person name="Sprenger R.R."/>
            <person name="Richter M."/>
            <person name="Diez M.S."/>
            <person name="Solano J."/>
            <person name="Bargiela R."/>
            <person name="Golyshina O.V."/>
            <person name="Manteca A."/>
            <person name="Ramos J.L."/>
            <person name="Gallego J.R."/>
            <person name="Llorente I."/>
            <person name="Martins Dos Santos V.A."/>
            <person name="Jensen O.N."/>
            <person name="Pelaez A.I."/>
            <person name="Sanchez J."/>
            <person name="Ferrer M."/>
        </authorList>
    </citation>
    <scope>NUCLEOTIDE SEQUENCE</scope>
</reference>
<dbReference type="GO" id="GO:0016020">
    <property type="term" value="C:membrane"/>
    <property type="evidence" value="ECO:0007669"/>
    <property type="project" value="UniProtKB-SubCell"/>
</dbReference>
<gene>
    <name evidence="7" type="ORF">B1B_15518</name>
</gene>
<evidence type="ECO:0000259" key="6">
    <source>
        <dbReference type="Pfam" id="PF12698"/>
    </source>
</evidence>
<keyword evidence="4 5" id="KW-0472">Membrane</keyword>
<organism evidence="7">
    <name type="scientific">mine drainage metagenome</name>
    <dbReference type="NCBI Taxonomy" id="410659"/>
    <lineage>
        <taxon>unclassified sequences</taxon>
        <taxon>metagenomes</taxon>
        <taxon>ecological metagenomes</taxon>
    </lineage>
</organism>
<dbReference type="Gene3D" id="3.40.1710.10">
    <property type="entry name" value="abc type-2 transporter like domain"/>
    <property type="match status" value="1"/>
</dbReference>
<protein>
    <submittedName>
        <fullName evidence="7">ABC-2 type transporter</fullName>
    </submittedName>
</protein>
<evidence type="ECO:0000256" key="2">
    <source>
        <dbReference type="ARBA" id="ARBA00022692"/>
    </source>
</evidence>
<dbReference type="EMBL" id="AUZY01010327">
    <property type="protein sequence ID" value="EQD39141.1"/>
    <property type="molecule type" value="Genomic_DNA"/>
</dbReference>
<feature type="transmembrane region" description="Helical" evidence="5">
    <location>
        <begin position="221"/>
        <end position="238"/>
    </location>
</feature>
<keyword evidence="3 5" id="KW-1133">Transmembrane helix</keyword>
<evidence type="ECO:0000256" key="5">
    <source>
        <dbReference type="SAM" id="Phobius"/>
    </source>
</evidence>
<name>T0YU77_9ZZZZ</name>
<feature type="non-terminal residue" evidence="7">
    <location>
        <position position="239"/>
    </location>
</feature>
<evidence type="ECO:0000256" key="4">
    <source>
        <dbReference type="ARBA" id="ARBA00023136"/>
    </source>
</evidence>
<dbReference type="GO" id="GO:0140359">
    <property type="term" value="F:ABC-type transporter activity"/>
    <property type="evidence" value="ECO:0007669"/>
    <property type="project" value="InterPro"/>
</dbReference>
<evidence type="ECO:0000256" key="3">
    <source>
        <dbReference type="ARBA" id="ARBA00022989"/>
    </source>
</evidence>
<proteinExistence type="predicted"/>
<keyword evidence="2 5" id="KW-0812">Transmembrane</keyword>
<comment type="caution">
    <text evidence="7">The sequence shown here is derived from an EMBL/GenBank/DDBJ whole genome shotgun (WGS) entry which is preliminary data.</text>
</comment>
<dbReference type="Pfam" id="PF12698">
    <property type="entry name" value="ABC2_membrane_3"/>
    <property type="match status" value="1"/>
</dbReference>
<dbReference type="InterPro" id="IPR013525">
    <property type="entry name" value="ABC2_TM"/>
</dbReference>
<sequence length="239" mass="25592">MNGRRLWGDFTVVVRSYLRNPVAMFFSLIFPIILIALFGAILGGNGTAATPLAVLNLDHNSPASQQFLAALNNTSLVQITMVNYSAADFGSALGNNGYSAGLIVPDGFAASYANHSAVNVVLFTNPQDAAGAGVAYQAVESVTTYFNLHAACAACAPIVGITSENVGRRIYTEIDYLIPGLIGFTILTSPMFSMVDVASSYRKDGIFRELSLTPLTKSEWLTSRILWYVILTFLSAGIM</sequence>
<comment type="subcellular location">
    <subcellularLocation>
        <location evidence="1">Membrane</location>
        <topology evidence="1">Multi-pass membrane protein</topology>
    </subcellularLocation>
</comment>
<feature type="transmembrane region" description="Helical" evidence="5">
    <location>
        <begin position="22"/>
        <end position="42"/>
    </location>
</feature>
<evidence type="ECO:0000313" key="7">
    <source>
        <dbReference type="EMBL" id="EQD39141.1"/>
    </source>
</evidence>
<dbReference type="PANTHER" id="PTHR43027:SF1">
    <property type="entry name" value="DOXORUBICIN RESISTANCE ABC TRANSPORTER PERMEASE PROTEIN DRRC-RELATED"/>
    <property type="match status" value="1"/>
</dbReference>
<dbReference type="AlphaFoldDB" id="T0YU77"/>
<dbReference type="PANTHER" id="PTHR43027">
    <property type="entry name" value="DOXORUBICIN RESISTANCE ABC TRANSPORTER PERMEASE PROTEIN DRRC-RELATED"/>
    <property type="match status" value="1"/>
</dbReference>